<evidence type="ECO:0000256" key="1">
    <source>
        <dbReference type="SAM" id="MobiDB-lite"/>
    </source>
</evidence>
<evidence type="ECO:0000256" key="2">
    <source>
        <dbReference type="SAM" id="Phobius"/>
    </source>
</evidence>
<dbReference type="OrthoDB" id="4309132at2759"/>
<feature type="compositionally biased region" description="Basic and acidic residues" evidence="1">
    <location>
        <begin position="73"/>
        <end position="87"/>
    </location>
</feature>
<feature type="transmembrane region" description="Helical" evidence="2">
    <location>
        <begin position="671"/>
        <end position="694"/>
    </location>
</feature>
<evidence type="ECO:0000313" key="4">
    <source>
        <dbReference type="Proteomes" id="UP000177622"/>
    </source>
</evidence>
<feature type="region of interest" description="Disordered" evidence="1">
    <location>
        <begin position="64"/>
        <end position="117"/>
    </location>
</feature>
<keyword evidence="2" id="KW-0472">Membrane</keyword>
<dbReference type="EMBL" id="LXJU01000011">
    <property type="protein sequence ID" value="OGE52025.1"/>
    <property type="molecule type" value="Genomic_DNA"/>
</dbReference>
<dbReference type="GeneID" id="34577456"/>
<gene>
    <name evidence="3" type="ORF">PENARI_c011G10109</name>
</gene>
<dbReference type="RefSeq" id="XP_022487467.1">
    <property type="nucleotide sequence ID" value="XM_022632722.1"/>
</dbReference>
<comment type="caution">
    <text evidence="3">The sequence shown here is derived from an EMBL/GenBank/DDBJ whole genome shotgun (WGS) entry which is preliminary data.</text>
</comment>
<dbReference type="AlphaFoldDB" id="A0A1F5LFV2"/>
<reference evidence="3 4" key="1">
    <citation type="journal article" date="2016" name="Sci. Rep.">
        <title>Penicillium arizonense, a new, genome sequenced fungal species, reveals a high chemical diversity in secreted metabolites.</title>
        <authorList>
            <person name="Grijseels S."/>
            <person name="Nielsen J.C."/>
            <person name="Randelovic M."/>
            <person name="Nielsen J."/>
            <person name="Nielsen K.F."/>
            <person name="Workman M."/>
            <person name="Frisvad J.C."/>
        </authorList>
    </citation>
    <scope>NUCLEOTIDE SEQUENCE [LARGE SCALE GENOMIC DNA]</scope>
    <source>
        <strain evidence="3 4">CBS 141311</strain>
    </source>
</reference>
<feature type="region of interest" description="Disordered" evidence="1">
    <location>
        <begin position="147"/>
        <end position="183"/>
    </location>
</feature>
<name>A0A1F5LFV2_PENAI</name>
<dbReference type="Proteomes" id="UP000177622">
    <property type="component" value="Unassembled WGS sequence"/>
</dbReference>
<proteinExistence type="predicted"/>
<keyword evidence="2" id="KW-1133">Transmembrane helix</keyword>
<keyword evidence="2" id="KW-0812">Transmembrane</keyword>
<keyword evidence="4" id="KW-1185">Reference proteome</keyword>
<evidence type="ECO:0000313" key="3">
    <source>
        <dbReference type="EMBL" id="OGE52025.1"/>
    </source>
</evidence>
<accession>A0A1F5LFV2</accession>
<sequence>MDYAPVSASPFSNLDIWCNWTGNPNDAVDVSIALEVWCTPDIRLPVFNIHSPYMVGGPTFGILPKNNPKSHNKHTDADSTQPFEERPVTPTRPSKKAATKHDALFEGDSDPSSDAESIIINPESPEEQLIHPVDISVLYTQANVSLSEFSPPSKSPNPRKRTAKAASLPDSIPDSDRGSQYDADGLTVTSVKPMLAPLEPLAKVPSNNSYNSCVSHRSLPIRITRPASLDETDILPENVPLPSDSAPVSAAEYRRYEPSGKFCKRVLLGGAPEEDAHEDEDEEAKGLFDAWASLGTHDKGYSKCTPQTDEKEQQNLDAFSTTVSPGNSSRFGGGKQDSLFAYESDSSSSIHDDEDIYGVPLARLFTPRHSPAPDSNAGAQLIIIEDTLYVQTSPTILPATYQLSISVSIQVKQGSKDWWELALAGLPRLRPDEYGYLYFLTPRGQGMEFRTTVFKRSKVVDNCLIAQFLVSPRFVIPFRTCDAQFYGFLKDFKVNQLIQFEVKEDDNDPLCYVVKYRALCSIELIQRDFWAEKCSFYLYVHGGPDGEYTSHLQSNATGFQTIKLDPRPNTGFNNSQVLITCSRSNLSMFVLAWEVRLPYHAAVSWMPQIKTTSEVSEAEMKLRLEYAQAEPESDEVVEAKTVEVQKGVPQRESVVTFVEPNKPHRAVQGLWTLWAIVSFLFQLITILASFTIIYSCTWRNGAGFLSQLNGDFSLVCPHLVSVNDMPVVTVNFTEEWPVTETFQLEDFEPEPVESETVQPETVQPETVQPETVQPETVQPETVQPEPVQSKIQPAIFTPLSLRDRIDYLLGWRGPIEKN</sequence>
<feature type="compositionally biased region" description="Polar residues" evidence="1">
    <location>
        <begin position="755"/>
        <end position="781"/>
    </location>
</feature>
<feature type="region of interest" description="Disordered" evidence="1">
    <location>
        <begin position="747"/>
        <end position="789"/>
    </location>
</feature>
<organism evidence="3 4">
    <name type="scientific">Penicillium arizonense</name>
    <dbReference type="NCBI Taxonomy" id="1835702"/>
    <lineage>
        <taxon>Eukaryota</taxon>
        <taxon>Fungi</taxon>
        <taxon>Dikarya</taxon>
        <taxon>Ascomycota</taxon>
        <taxon>Pezizomycotina</taxon>
        <taxon>Eurotiomycetes</taxon>
        <taxon>Eurotiomycetidae</taxon>
        <taxon>Eurotiales</taxon>
        <taxon>Aspergillaceae</taxon>
        <taxon>Penicillium</taxon>
    </lineage>
</organism>
<evidence type="ECO:0008006" key="5">
    <source>
        <dbReference type="Google" id="ProtNLM"/>
    </source>
</evidence>
<protein>
    <recommendedName>
        <fullName evidence="5">Transmembrane protein</fullName>
    </recommendedName>
</protein>